<gene>
    <name evidence="2" type="ORF">KIN20_029712</name>
</gene>
<feature type="compositionally biased region" description="Basic residues" evidence="1">
    <location>
        <begin position="56"/>
        <end position="65"/>
    </location>
</feature>
<organism evidence="2 3">
    <name type="scientific">Parelaphostrongylus tenuis</name>
    <name type="common">Meningeal worm</name>
    <dbReference type="NCBI Taxonomy" id="148309"/>
    <lineage>
        <taxon>Eukaryota</taxon>
        <taxon>Metazoa</taxon>
        <taxon>Ecdysozoa</taxon>
        <taxon>Nematoda</taxon>
        <taxon>Chromadorea</taxon>
        <taxon>Rhabditida</taxon>
        <taxon>Rhabditina</taxon>
        <taxon>Rhabditomorpha</taxon>
        <taxon>Strongyloidea</taxon>
        <taxon>Metastrongylidae</taxon>
        <taxon>Parelaphostrongylus</taxon>
    </lineage>
</organism>
<name>A0AAD5WFT9_PARTN</name>
<reference evidence="2" key="1">
    <citation type="submission" date="2021-06" db="EMBL/GenBank/DDBJ databases">
        <title>Parelaphostrongylus tenuis whole genome reference sequence.</title>
        <authorList>
            <person name="Garwood T.J."/>
            <person name="Larsen P.A."/>
            <person name="Fountain-Jones N.M."/>
            <person name="Garbe J.R."/>
            <person name="Macchietto M.G."/>
            <person name="Kania S.A."/>
            <person name="Gerhold R.W."/>
            <person name="Richards J.E."/>
            <person name="Wolf T.M."/>
        </authorList>
    </citation>
    <scope>NUCLEOTIDE SEQUENCE</scope>
    <source>
        <strain evidence="2">MNPRO001-30</strain>
        <tissue evidence="2">Meninges</tissue>
    </source>
</reference>
<protein>
    <submittedName>
        <fullName evidence="2">Uncharacterized protein</fullName>
    </submittedName>
</protein>
<dbReference type="AlphaFoldDB" id="A0AAD5WFT9"/>
<evidence type="ECO:0000256" key="1">
    <source>
        <dbReference type="SAM" id="MobiDB-lite"/>
    </source>
</evidence>
<proteinExistence type="predicted"/>
<dbReference type="EMBL" id="JAHQIW010006226">
    <property type="protein sequence ID" value="KAJ1368557.1"/>
    <property type="molecule type" value="Genomic_DNA"/>
</dbReference>
<sequence>MNEYEKITQGNGAIPLPPYGKNPQEKPELPVGDYEALGAPDEERAPAEQSKSGQKTAKRCGKKLF</sequence>
<comment type="caution">
    <text evidence="2">The sequence shown here is derived from an EMBL/GenBank/DDBJ whole genome shotgun (WGS) entry which is preliminary data.</text>
</comment>
<evidence type="ECO:0000313" key="3">
    <source>
        <dbReference type="Proteomes" id="UP001196413"/>
    </source>
</evidence>
<evidence type="ECO:0000313" key="2">
    <source>
        <dbReference type="EMBL" id="KAJ1368557.1"/>
    </source>
</evidence>
<dbReference type="Proteomes" id="UP001196413">
    <property type="component" value="Unassembled WGS sequence"/>
</dbReference>
<keyword evidence="3" id="KW-1185">Reference proteome</keyword>
<accession>A0AAD5WFT9</accession>
<feature type="region of interest" description="Disordered" evidence="1">
    <location>
        <begin position="1"/>
        <end position="65"/>
    </location>
</feature>